<evidence type="ECO:0000256" key="1">
    <source>
        <dbReference type="ARBA" id="ARBA00022468"/>
    </source>
</evidence>
<accession>A0ABR3J4S7</accession>
<dbReference type="Gene3D" id="1.10.555.10">
    <property type="entry name" value="Rho GTPase activation protein"/>
    <property type="match status" value="1"/>
</dbReference>
<feature type="compositionally biased region" description="Polar residues" evidence="2">
    <location>
        <begin position="899"/>
        <end position="913"/>
    </location>
</feature>
<keyword evidence="5" id="KW-1185">Reference proteome</keyword>
<dbReference type="InterPro" id="IPR008936">
    <property type="entry name" value="Rho_GTPase_activation_prot"/>
</dbReference>
<feature type="compositionally biased region" description="Pro residues" evidence="2">
    <location>
        <begin position="999"/>
        <end position="1015"/>
    </location>
</feature>
<feature type="compositionally biased region" description="Polar residues" evidence="2">
    <location>
        <begin position="235"/>
        <end position="248"/>
    </location>
</feature>
<dbReference type="Gene3D" id="1.20.1270.60">
    <property type="entry name" value="Arfaptin homology (AH) domain/BAR domain"/>
    <property type="match status" value="2"/>
</dbReference>
<reference evidence="5" key="1">
    <citation type="submission" date="2024-06" db="EMBL/GenBank/DDBJ databases">
        <title>Multi-omics analyses provide insights into the biosynthesis of the anticancer antibiotic pleurotin in Hohenbuehelia grisea.</title>
        <authorList>
            <person name="Weaver J.A."/>
            <person name="Alberti F."/>
        </authorList>
    </citation>
    <scope>NUCLEOTIDE SEQUENCE [LARGE SCALE GENOMIC DNA]</scope>
    <source>
        <strain evidence="5">T-177</strain>
    </source>
</reference>
<feature type="compositionally biased region" description="Low complexity" evidence="2">
    <location>
        <begin position="328"/>
        <end position="342"/>
    </location>
</feature>
<feature type="domain" description="Rho-GAP" evidence="3">
    <location>
        <begin position="524"/>
        <end position="744"/>
    </location>
</feature>
<dbReference type="PROSITE" id="PS50238">
    <property type="entry name" value="RHOGAP"/>
    <property type="match status" value="1"/>
</dbReference>
<dbReference type="CDD" id="cd00159">
    <property type="entry name" value="RhoGAP"/>
    <property type="match status" value="1"/>
</dbReference>
<feature type="compositionally biased region" description="Pro residues" evidence="2">
    <location>
        <begin position="948"/>
        <end position="958"/>
    </location>
</feature>
<feature type="compositionally biased region" description="Basic and acidic residues" evidence="2">
    <location>
        <begin position="313"/>
        <end position="324"/>
    </location>
</feature>
<dbReference type="SUPFAM" id="SSF48350">
    <property type="entry name" value="GTPase activation domain, GAP"/>
    <property type="match status" value="1"/>
</dbReference>
<dbReference type="PANTHER" id="PTHR23176:SF129">
    <property type="entry name" value="RHO GTPASE ACTIVATING PROTEIN AT 16F, ISOFORM E-RELATED"/>
    <property type="match status" value="1"/>
</dbReference>
<sequence length="1079" mass="115762">MDDGPGPLPAFEYHIRLLTDSYVSFFTERKRIEEQYIDALRKLYRKSVAIDAFFDEQMPPPPPTTRKAWSELRDSLDRETQTHSAFLHTLATDSLAPLTTLRDSQERTRKRIKEDLKTSASAYSEYANETLPKLKTRYVKKFAEVNGPDNYHSRHPNSGSNNAGNNNNGASMRVPQTAPINPSSPYGSLHPSGSPPSKPTVTAPQPLRALDRRASGTTPSSRSRNRSPAAPGATRTRSPSVSGPFSDLAQQGKKQLNHLITFLDRDKDKGGGRSSTEGRDNGRDKERDREPGRDSRDRDRDEQGQTPFAAIKDSVKDSSSRLKDSFASSPFVSTSMSGGSSSDALRLVRAKRELTDADKEYRRGIHFLETLRLRRARTVAAGYQSLAAFVDEQASVLSNVIARYSDNLMATSTTQTQLYTHLRQASDSISPAADIRRLRLPRTLEGIVPSPVLYEHGMVGPCKDLLFGISLVDYATAKGLGSPTGAPAGLLVHYDNVSGHRRSGESTASSVHTQASTATLDVNASLPNGQPAYYSLVPKIVRICITEVDSRGLDSEGIYRVSGRLAIVRALQYEIEKNEDAFDFNNRNPRDDVFAVASLLKQYLRDLPEPLFRFSLQDRLQHTEDLASQQAQNFPLLRSKLRRLPPVHHATLRALLEHLARVAARNERNRMDPRNLAIVFGAVVFGEENDGDVPGVGPGGLGIGIKPGEDGPSDAKALGERLLEMSSWKDTLMEDMITNAHILFSEDPGRMTPRPLSTTPPATVHVPPPSAPKDSLDDITPQPSGKPEDVATLRPSKINTSLSASSAGSSTVIVSAGSSSGASANGSPLVPSSEAPLPETPSSDPEPITYGSSRTRVLARTPSMAVHNSNAAEGSTAASRPSKASSRGPTNPDIPITPVKQNAGGSSAGTSPNPAEDFTPKLPPRPAGSIHPSARGAQGQGTANTDFVPPPPPPPLPKRPSQREIERALGKASSPVTSSFPASSSAVAAATAGGGLSMPPLPPPPLPQPQPPPSPSFVVLGQLGAQNDAAEPSSKRSSVNEIAVPVRPEPGRSPSADSEASWTSAVETISDDEHSAVKH</sequence>
<evidence type="ECO:0000313" key="4">
    <source>
        <dbReference type="EMBL" id="KAL0950641.1"/>
    </source>
</evidence>
<dbReference type="PANTHER" id="PTHR23176">
    <property type="entry name" value="RHO/RAC/CDC GTPASE-ACTIVATING PROTEIN"/>
    <property type="match status" value="1"/>
</dbReference>
<feature type="region of interest" description="Disordered" evidence="2">
    <location>
        <begin position="746"/>
        <end position="1079"/>
    </location>
</feature>
<dbReference type="SUPFAM" id="SSF103657">
    <property type="entry name" value="BAR/IMD domain-like"/>
    <property type="match status" value="1"/>
</dbReference>
<feature type="compositionally biased region" description="Low complexity" evidence="2">
    <location>
        <begin position="157"/>
        <end position="171"/>
    </location>
</feature>
<name>A0ABR3J4S7_9AGAR</name>
<dbReference type="SMART" id="SM00324">
    <property type="entry name" value="RhoGAP"/>
    <property type="match status" value="1"/>
</dbReference>
<comment type="caution">
    <text evidence="4">The sequence shown here is derived from an EMBL/GenBank/DDBJ whole genome shotgun (WGS) entry which is preliminary data.</text>
</comment>
<feature type="region of interest" description="Disordered" evidence="2">
    <location>
        <begin position="262"/>
        <end position="344"/>
    </location>
</feature>
<proteinExistence type="predicted"/>
<dbReference type="InterPro" id="IPR001060">
    <property type="entry name" value="FCH_dom"/>
</dbReference>
<dbReference type="EMBL" id="JASNQZ010000011">
    <property type="protein sequence ID" value="KAL0950641.1"/>
    <property type="molecule type" value="Genomic_DNA"/>
</dbReference>
<feature type="region of interest" description="Disordered" evidence="2">
    <location>
        <begin position="146"/>
        <end position="248"/>
    </location>
</feature>
<feature type="compositionally biased region" description="Polar residues" evidence="2">
    <location>
        <begin position="866"/>
        <end position="889"/>
    </location>
</feature>
<feature type="compositionally biased region" description="Low complexity" evidence="2">
    <location>
        <begin position="972"/>
        <end position="991"/>
    </location>
</feature>
<feature type="compositionally biased region" description="Polar residues" evidence="2">
    <location>
        <begin position="1055"/>
        <end position="1067"/>
    </location>
</feature>
<dbReference type="InterPro" id="IPR027267">
    <property type="entry name" value="AH/BAR_dom_sf"/>
</dbReference>
<dbReference type="Pfam" id="PF00611">
    <property type="entry name" value="FCH"/>
    <property type="match status" value="1"/>
</dbReference>
<evidence type="ECO:0000313" key="5">
    <source>
        <dbReference type="Proteomes" id="UP001556367"/>
    </source>
</evidence>
<evidence type="ECO:0000256" key="2">
    <source>
        <dbReference type="SAM" id="MobiDB-lite"/>
    </source>
</evidence>
<evidence type="ECO:0000259" key="3">
    <source>
        <dbReference type="PROSITE" id="PS50238"/>
    </source>
</evidence>
<organism evidence="4 5">
    <name type="scientific">Hohenbuehelia grisea</name>
    <dbReference type="NCBI Taxonomy" id="104357"/>
    <lineage>
        <taxon>Eukaryota</taxon>
        <taxon>Fungi</taxon>
        <taxon>Dikarya</taxon>
        <taxon>Basidiomycota</taxon>
        <taxon>Agaricomycotina</taxon>
        <taxon>Agaricomycetes</taxon>
        <taxon>Agaricomycetidae</taxon>
        <taxon>Agaricales</taxon>
        <taxon>Pleurotineae</taxon>
        <taxon>Pleurotaceae</taxon>
        <taxon>Hohenbuehelia</taxon>
    </lineage>
</organism>
<feature type="compositionally biased region" description="Low complexity" evidence="2">
    <location>
        <begin position="215"/>
        <end position="233"/>
    </location>
</feature>
<feature type="compositionally biased region" description="Low complexity" evidence="2">
    <location>
        <begin position="798"/>
        <end position="827"/>
    </location>
</feature>
<feature type="compositionally biased region" description="Basic and acidic residues" evidence="2">
    <location>
        <begin position="263"/>
        <end position="303"/>
    </location>
</feature>
<dbReference type="Pfam" id="PF00620">
    <property type="entry name" value="RhoGAP"/>
    <property type="match status" value="1"/>
</dbReference>
<dbReference type="Proteomes" id="UP001556367">
    <property type="component" value="Unassembled WGS sequence"/>
</dbReference>
<dbReference type="InterPro" id="IPR050729">
    <property type="entry name" value="Rho-GAP"/>
</dbReference>
<dbReference type="InterPro" id="IPR000198">
    <property type="entry name" value="RhoGAP_dom"/>
</dbReference>
<protein>
    <recommendedName>
        <fullName evidence="3">Rho-GAP domain-containing protein</fullName>
    </recommendedName>
</protein>
<keyword evidence="1" id="KW-0343">GTPase activation</keyword>
<gene>
    <name evidence="4" type="ORF">HGRIS_007429</name>
</gene>